<accession>A0A8B7ZPC6</accession>
<reference evidence="6" key="1">
    <citation type="submission" date="2025-08" db="UniProtKB">
        <authorList>
            <consortium name="RefSeq"/>
        </authorList>
    </citation>
    <scope>IDENTIFICATION</scope>
</reference>
<dbReference type="OrthoDB" id="9990035at2759"/>
<gene>
    <name evidence="6" type="primary">LOC110988347</name>
</gene>
<feature type="chain" id="PRO_5034251090" evidence="3">
    <location>
        <begin position="24"/>
        <end position="339"/>
    </location>
</feature>
<dbReference type="SUPFAM" id="SSF56496">
    <property type="entry name" value="Fibrinogen C-terminal domain-like"/>
    <property type="match status" value="1"/>
</dbReference>
<sequence length="339" mass="37918">MASFRQTLVVAFIMFGVFTAITASDDPTGSREAQQVRWQQNGNPLDGSAYCGTACNCTTVQEIVSNELQSTTTRLVQLERNIASKVDDVSTELNDMKLQLDQLKGSVRELAELLRNKSVIPPLHPKDCSEAFANGETTSGVYTVQPADEKEPFSVYCDMDTDGGGWTVFQRRQDGSVDFYRDWESYRQGFGDLNGEFWLGNDNLHRLTAQGEYRLRVDLEDFGDNTRYAEYDTFRVASGRENYQLTVGGYTGTAGDSLSYQNNLPFTTKDRDNGPAGFNCASEYFGAWWYAAGCHVSNLNGLYLSGQTFQLGLGVVWADWRGHYYSLKRTEMKIKAASN</sequence>
<dbReference type="GeneID" id="110988347"/>
<evidence type="ECO:0000256" key="2">
    <source>
        <dbReference type="SAM" id="Coils"/>
    </source>
</evidence>
<dbReference type="KEGG" id="aplc:110988347"/>
<evidence type="ECO:0000313" key="5">
    <source>
        <dbReference type="Proteomes" id="UP000694845"/>
    </source>
</evidence>
<keyword evidence="5" id="KW-1185">Reference proteome</keyword>
<dbReference type="InterPro" id="IPR002181">
    <property type="entry name" value="Fibrinogen_a/b/g_C_dom"/>
</dbReference>
<keyword evidence="1" id="KW-1015">Disulfide bond</keyword>
<dbReference type="PANTHER" id="PTHR19143">
    <property type="entry name" value="FIBRINOGEN/TENASCIN/ANGIOPOEITIN"/>
    <property type="match status" value="1"/>
</dbReference>
<evidence type="ECO:0000313" key="6">
    <source>
        <dbReference type="RefSeq" id="XP_022107438.1"/>
    </source>
</evidence>
<dbReference type="SMART" id="SM00186">
    <property type="entry name" value="FBG"/>
    <property type="match status" value="1"/>
</dbReference>
<feature type="coiled-coil region" evidence="2">
    <location>
        <begin position="86"/>
        <end position="113"/>
    </location>
</feature>
<organism evidence="5 6">
    <name type="scientific">Acanthaster planci</name>
    <name type="common">Crown-of-thorns starfish</name>
    <dbReference type="NCBI Taxonomy" id="133434"/>
    <lineage>
        <taxon>Eukaryota</taxon>
        <taxon>Metazoa</taxon>
        <taxon>Echinodermata</taxon>
        <taxon>Eleutherozoa</taxon>
        <taxon>Asterozoa</taxon>
        <taxon>Asteroidea</taxon>
        <taxon>Valvatacea</taxon>
        <taxon>Valvatida</taxon>
        <taxon>Acanthasteridae</taxon>
        <taxon>Acanthaster</taxon>
    </lineage>
</organism>
<dbReference type="Pfam" id="PF00147">
    <property type="entry name" value="Fibrinogen_C"/>
    <property type="match status" value="1"/>
</dbReference>
<dbReference type="OMA" id="SHASEFW"/>
<dbReference type="InterPro" id="IPR050373">
    <property type="entry name" value="Fibrinogen_C-term_domain"/>
</dbReference>
<keyword evidence="2" id="KW-0175">Coiled coil</keyword>
<evidence type="ECO:0000256" key="1">
    <source>
        <dbReference type="ARBA" id="ARBA00023157"/>
    </source>
</evidence>
<dbReference type="PROSITE" id="PS51406">
    <property type="entry name" value="FIBRINOGEN_C_2"/>
    <property type="match status" value="1"/>
</dbReference>
<dbReference type="CDD" id="cd00087">
    <property type="entry name" value="FReD"/>
    <property type="match status" value="1"/>
</dbReference>
<name>A0A8B7ZPC6_ACAPL</name>
<feature type="domain" description="Fibrinogen C-terminal" evidence="4">
    <location>
        <begin position="119"/>
        <end position="338"/>
    </location>
</feature>
<keyword evidence="3" id="KW-0732">Signal</keyword>
<proteinExistence type="predicted"/>
<protein>
    <submittedName>
        <fullName evidence="6">Ficolin-2-like</fullName>
    </submittedName>
</protein>
<evidence type="ECO:0000259" key="4">
    <source>
        <dbReference type="PROSITE" id="PS51406"/>
    </source>
</evidence>
<dbReference type="InterPro" id="IPR014716">
    <property type="entry name" value="Fibrinogen_a/b/g_C_1"/>
</dbReference>
<dbReference type="FunFam" id="3.90.215.10:FF:000001">
    <property type="entry name" value="Tenascin isoform 1"/>
    <property type="match status" value="1"/>
</dbReference>
<feature type="signal peptide" evidence="3">
    <location>
        <begin position="1"/>
        <end position="23"/>
    </location>
</feature>
<dbReference type="Proteomes" id="UP000694845">
    <property type="component" value="Unplaced"/>
</dbReference>
<dbReference type="NCBIfam" id="NF040941">
    <property type="entry name" value="GGGWT_bact"/>
    <property type="match status" value="1"/>
</dbReference>
<dbReference type="RefSeq" id="XP_022107438.1">
    <property type="nucleotide sequence ID" value="XM_022251746.1"/>
</dbReference>
<dbReference type="Gene3D" id="3.90.215.10">
    <property type="entry name" value="Gamma Fibrinogen, chain A, domain 1"/>
    <property type="match status" value="1"/>
</dbReference>
<dbReference type="GO" id="GO:0005615">
    <property type="term" value="C:extracellular space"/>
    <property type="evidence" value="ECO:0007669"/>
    <property type="project" value="TreeGrafter"/>
</dbReference>
<dbReference type="AlphaFoldDB" id="A0A8B7ZPC6"/>
<dbReference type="InterPro" id="IPR036056">
    <property type="entry name" value="Fibrinogen-like_C"/>
</dbReference>
<evidence type="ECO:0000256" key="3">
    <source>
        <dbReference type="SAM" id="SignalP"/>
    </source>
</evidence>